<comment type="caution">
    <text evidence="2">The sequence shown here is derived from an EMBL/GenBank/DDBJ whole genome shotgun (WGS) entry which is preliminary data.</text>
</comment>
<name>U2BRV9_9BACE</name>
<dbReference type="EMBL" id="AWSV01000180">
    <property type="protein sequence ID" value="ERI80889.1"/>
    <property type="molecule type" value="Genomic_DNA"/>
</dbReference>
<feature type="region of interest" description="Disordered" evidence="1">
    <location>
        <begin position="1"/>
        <end position="61"/>
    </location>
</feature>
<protein>
    <submittedName>
        <fullName evidence="2">Uncharacterized protein</fullName>
    </submittedName>
</protein>
<organism evidence="2 3">
    <name type="scientific">Bacteroides pyogenes F0041</name>
    <dbReference type="NCBI Taxonomy" id="1321819"/>
    <lineage>
        <taxon>Bacteria</taxon>
        <taxon>Pseudomonadati</taxon>
        <taxon>Bacteroidota</taxon>
        <taxon>Bacteroidia</taxon>
        <taxon>Bacteroidales</taxon>
        <taxon>Bacteroidaceae</taxon>
        <taxon>Bacteroides</taxon>
    </lineage>
</organism>
<dbReference type="AlphaFoldDB" id="U2BRV9"/>
<gene>
    <name evidence="2" type="ORF">HMPREF1981_03546</name>
</gene>
<dbReference type="Proteomes" id="UP000016496">
    <property type="component" value="Unassembled WGS sequence"/>
</dbReference>
<proteinExistence type="predicted"/>
<evidence type="ECO:0000313" key="3">
    <source>
        <dbReference type="Proteomes" id="UP000016496"/>
    </source>
</evidence>
<evidence type="ECO:0000313" key="2">
    <source>
        <dbReference type="EMBL" id="ERI80889.1"/>
    </source>
</evidence>
<dbReference type="HOGENOM" id="CLU_2946890_0_0_10"/>
<evidence type="ECO:0000256" key="1">
    <source>
        <dbReference type="SAM" id="MobiDB-lite"/>
    </source>
</evidence>
<feature type="compositionally biased region" description="Basic and acidic residues" evidence="1">
    <location>
        <begin position="1"/>
        <end position="12"/>
    </location>
</feature>
<feature type="compositionally biased region" description="Basic residues" evidence="1">
    <location>
        <begin position="13"/>
        <end position="26"/>
    </location>
</feature>
<accession>U2BRV9</accession>
<sequence>MYSHSRCRDFRRGKGKQGNLRQRHRPSLKDLPARLKKNSKAPTAGLKSPPARLKRTYEQTT</sequence>
<feature type="non-terminal residue" evidence="2">
    <location>
        <position position="61"/>
    </location>
</feature>
<reference evidence="2 3" key="1">
    <citation type="submission" date="2013-08" db="EMBL/GenBank/DDBJ databases">
        <authorList>
            <person name="Weinstock G."/>
            <person name="Sodergren E."/>
            <person name="Wylie T."/>
            <person name="Fulton L."/>
            <person name="Fulton R."/>
            <person name="Fronick C."/>
            <person name="O'Laughlin M."/>
            <person name="Godfrey J."/>
            <person name="Miner T."/>
            <person name="Herter B."/>
            <person name="Appelbaum E."/>
            <person name="Cordes M."/>
            <person name="Lek S."/>
            <person name="Wollam A."/>
            <person name="Pepin K.H."/>
            <person name="Palsikar V.B."/>
            <person name="Mitreva M."/>
            <person name="Wilson R.K."/>
        </authorList>
    </citation>
    <scope>NUCLEOTIDE SEQUENCE [LARGE SCALE GENOMIC DNA]</scope>
    <source>
        <strain evidence="2 3">F0041</strain>
    </source>
</reference>